<evidence type="ECO:0000313" key="3">
    <source>
        <dbReference type="EMBL" id="AFP04350.1"/>
    </source>
</evidence>
<dbReference type="InterPro" id="IPR039098">
    <property type="entry name" value="TINF2"/>
</dbReference>
<feature type="region of interest" description="Disordered" evidence="1">
    <location>
        <begin position="1"/>
        <end position="42"/>
    </location>
</feature>
<dbReference type="Pfam" id="PF14973">
    <property type="entry name" value="TINF2_N"/>
    <property type="match status" value="1"/>
</dbReference>
<dbReference type="PANTHER" id="PTHR15512:SF0">
    <property type="entry name" value="TERF1-INTERACTING NUCLEAR FACTOR 2"/>
    <property type="match status" value="1"/>
</dbReference>
<feature type="compositionally biased region" description="Basic and acidic residues" evidence="1">
    <location>
        <begin position="22"/>
        <end position="42"/>
    </location>
</feature>
<evidence type="ECO:0000256" key="1">
    <source>
        <dbReference type="SAM" id="MobiDB-lite"/>
    </source>
</evidence>
<evidence type="ECO:0000259" key="2">
    <source>
        <dbReference type="Pfam" id="PF14973"/>
    </source>
</evidence>
<feature type="compositionally biased region" description="Acidic residues" evidence="1">
    <location>
        <begin position="1"/>
        <end position="18"/>
    </location>
</feature>
<dbReference type="AlphaFoldDB" id="V9KZT3"/>
<dbReference type="PANTHER" id="PTHR15512">
    <property type="entry name" value="TERF1-INTERACTING NUCLEAR FACTOR 2"/>
    <property type="match status" value="1"/>
</dbReference>
<feature type="compositionally biased region" description="Basic residues" evidence="1">
    <location>
        <begin position="245"/>
        <end position="258"/>
    </location>
</feature>
<feature type="non-terminal residue" evidence="3">
    <location>
        <position position="1"/>
    </location>
</feature>
<protein>
    <submittedName>
        <fullName evidence="3">TERF1 (TRF1)-interacting nuclear factor 2</fullName>
    </submittedName>
</protein>
<reference evidence="3" key="1">
    <citation type="journal article" date="2014" name="Nature">
        <title>Elephant shark genome provides unique insights into gnathostome evolution.</title>
        <authorList>
            <consortium name="International Elephant Shark Genome Sequencing Consortium"/>
            <person name="Venkatesh B."/>
            <person name="Lee A.P."/>
            <person name="Ravi V."/>
            <person name="Maurya A.K."/>
            <person name="Lian M.M."/>
            <person name="Swann J.B."/>
            <person name="Ohta Y."/>
            <person name="Flajnik M.F."/>
            <person name="Sutoh Y."/>
            <person name="Kasahara M."/>
            <person name="Hoon S."/>
            <person name="Gangu V."/>
            <person name="Roy S.W."/>
            <person name="Irimia M."/>
            <person name="Korzh V."/>
            <person name="Kondrychyn I."/>
            <person name="Lim Z.W."/>
            <person name="Tay B.H."/>
            <person name="Tohari S."/>
            <person name="Kong K.W."/>
            <person name="Ho S."/>
            <person name="Lorente-Galdos B."/>
            <person name="Quilez J."/>
            <person name="Marques-Bonet T."/>
            <person name="Raney B.J."/>
            <person name="Ingham P.W."/>
            <person name="Tay A."/>
            <person name="Hillier L.W."/>
            <person name="Minx P."/>
            <person name="Boehm T."/>
            <person name="Wilson R.K."/>
            <person name="Brenner S."/>
            <person name="Warren W.C."/>
        </authorList>
    </citation>
    <scope>NUCLEOTIDE SEQUENCE</scope>
    <source>
        <tissue evidence="3">Ovary</tissue>
    </source>
</reference>
<dbReference type="GO" id="GO:0042162">
    <property type="term" value="F:telomeric DNA binding"/>
    <property type="evidence" value="ECO:0007669"/>
    <property type="project" value="TreeGrafter"/>
</dbReference>
<proteinExistence type="evidence at transcript level"/>
<dbReference type="GO" id="GO:0016233">
    <property type="term" value="P:telomere capping"/>
    <property type="evidence" value="ECO:0007669"/>
    <property type="project" value="InterPro"/>
</dbReference>
<name>V9KZT3_CALMI</name>
<organism evidence="3">
    <name type="scientific">Callorhinchus milii</name>
    <name type="common">Ghost shark</name>
    <dbReference type="NCBI Taxonomy" id="7868"/>
    <lineage>
        <taxon>Eukaryota</taxon>
        <taxon>Metazoa</taxon>
        <taxon>Chordata</taxon>
        <taxon>Craniata</taxon>
        <taxon>Vertebrata</taxon>
        <taxon>Chondrichthyes</taxon>
        <taxon>Holocephali</taxon>
        <taxon>Chimaeriformes</taxon>
        <taxon>Callorhinchidae</taxon>
        <taxon>Callorhinchus</taxon>
    </lineage>
</organism>
<dbReference type="GO" id="GO:1904356">
    <property type="term" value="P:regulation of telomere maintenance via telomere lengthening"/>
    <property type="evidence" value="ECO:0007669"/>
    <property type="project" value="TreeGrafter"/>
</dbReference>
<dbReference type="EMBL" id="JW871832">
    <property type="protein sequence ID" value="AFP04350.1"/>
    <property type="molecule type" value="mRNA"/>
</dbReference>
<feature type="domain" description="TERF1-interacting nuclear factor 2 N-terminal" evidence="2">
    <location>
        <begin position="49"/>
        <end position="179"/>
    </location>
</feature>
<feature type="region of interest" description="Disordered" evidence="1">
    <location>
        <begin position="232"/>
        <end position="313"/>
    </location>
</feature>
<dbReference type="GO" id="GO:0070187">
    <property type="term" value="C:shelterin complex"/>
    <property type="evidence" value="ECO:0007669"/>
    <property type="project" value="InterPro"/>
</dbReference>
<accession>V9KZT3</accession>
<sequence length="337" mass="39373">GWVGEGEAEEEEEEEEPGADLSGEREKATEREREREREGEREREKGSRIDYLRVIEFVEKVTEGIPDLLFPQHRARLLVGIKVKLILDLLVEGRSMTTIISQLDRHFPPNLDEQFVDKVNLCFRQLILRLLKDQQFRKHFLQKQIHEEYGAEFLTALRKLYWEFLHRLKQAVSDSQLQQFLVAAQTRTQNSDLSDQNLLQQYLRLLKSDSEQQEDLPPYSPPRLRSLVPVLHRQPPSSSRDAFRKVARRPGLRPRSPRQRVGDQSPSDPNRETERPGGSRERGSPELVSDSEDERERPTVSTNDRPGTSDLYLKTKYNTYIPTLKQYRTSSRRKSCV</sequence>
<feature type="compositionally biased region" description="Basic and acidic residues" evidence="1">
    <location>
        <begin position="269"/>
        <end position="284"/>
    </location>
</feature>
<dbReference type="InterPro" id="IPR029400">
    <property type="entry name" value="TINF2_N"/>
</dbReference>